<dbReference type="EMBL" id="JBHSRI010000019">
    <property type="protein sequence ID" value="MFC6040271.1"/>
    <property type="molecule type" value="Genomic_DNA"/>
</dbReference>
<dbReference type="PROSITE" id="PS50966">
    <property type="entry name" value="ZF_SWIM"/>
    <property type="match status" value="1"/>
</dbReference>
<evidence type="ECO:0000313" key="4">
    <source>
        <dbReference type="Proteomes" id="UP001596170"/>
    </source>
</evidence>
<name>A0ABW1L9X7_9BACL</name>
<keyword evidence="1" id="KW-0862">Zinc</keyword>
<sequence>MLLLSHSLFNIAVRYQSHIQKWMETLSEDLHPSHLDDEELVRRASFAVRNGAVRAISYDPYEHTLEARVHDVSSAVVTIHLVDEEITCSCPEKHLCRHSLAVVFSLYMQKFSLSEWLQEWRLKKTEQLSILANERTPESWNAIVQSTFNAVSGDWSWKERYYIDSSINQMKQKLKKFMPFEREWQPLYDVYTRTMLLRLLFEVSEELNENLFRATIQADIEDMQHQLITLSNKPRLFAADPFYDALVLHVRHIVYDLKTMDDLRFNLLHAFWVIMLTEKGRREAEYKYLLDIKNFDNDIFRAFFCVLLKKPDELREIADKIHASQMPEWMHLAKLAKEQDDLTSLTIILHAMRPHIFDYVNSHLSAWNRSLFVSKLYALYKHIDMPDDEREQLFWQFGSFGVRAYSDFLIDQHRYQDWVALHHRFASTLDYAESCGMKTIIQEAPEAVLPFYHVLALSEVRERNRHNYKQAVRIWKKMKSAAKKSGKIDYWNLYVSEIQTKYRRLRALQEEIQKGNLPL</sequence>
<keyword evidence="1" id="KW-0863">Zinc-finger</keyword>
<evidence type="ECO:0000313" key="3">
    <source>
        <dbReference type="EMBL" id="MFC6040271.1"/>
    </source>
</evidence>
<evidence type="ECO:0000259" key="2">
    <source>
        <dbReference type="PROSITE" id="PS50966"/>
    </source>
</evidence>
<dbReference type="Pfam" id="PF04434">
    <property type="entry name" value="SWIM"/>
    <property type="match status" value="1"/>
</dbReference>
<dbReference type="InterPro" id="IPR007527">
    <property type="entry name" value="Znf_SWIM"/>
</dbReference>
<keyword evidence="1" id="KW-0479">Metal-binding</keyword>
<proteinExistence type="predicted"/>
<organism evidence="3 4">
    <name type="scientific">Paenisporosarcina macmurdoensis</name>
    <dbReference type="NCBI Taxonomy" id="212659"/>
    <lineage>
        <taxon>Bacteria</taxon>
        <taxon>Bacillati</taxon>
        <taxon>Bacillota</taxon>
        <taxon>Bacilli</taxon>
        <taxon>Bacillales</taxon>
        <taxon>Caryophanaceae</taxon>
        <taxon>Paenisporosarcina</taxon>
    </lineage>
</organism>
<accession>A0ABW1L9X7</accession>
<keyword evidence="4" id="KW-1185">Reference proteome</keyword>
<evidence type="ECO:0000256" key="1">
    <source>
        <dbReference type="PROSITE-ProRule" id="PRU00325"/>
    </source>
</evidence>
<protein>
    <submittedName>
        <fullName evidence="3">SWIM zinc finger family protein</fullName>
    </submittedName>
</protein>
<reference evidence="4" key="1">
    <citation type="journal article" date="2019" name="Int. J. Syst. Evol. Microbiol.">
        <title>The Global Catalogue of Microorganisms (GCM) 10K type strain sequencing project: providing services to taxonomists for standard genome sequencing and annotation.</title>
        <authorList>
            <consortium name="The Broad Institute Genomics Platform"/>
            <consortium name="The Broad Institute Genome Sequencing Center for Infectious Disease"/>
            <person name="Wu L."/>
            <person name="Ma J."/>
        </authorList>
    </citation>
    <scope>NUCLEOTIDE SEQUENCE [LARGE SCALE GENOMIC DNA]</scope>
    <source>
        <strain evidence="4">CCUG 54527</strain>
    </source>
</reference>
<comment type="caution">
    <text evidence="3">The sequence shown here is derived from an EMBL/GenBank/DDBJ whole genome shotgun (WGS) entry which is preliminary data.</text>
</comment>
<dbReference type="Proteomes" id="UP001596170">
    <property type="component" value="Unassembled WGS sequence"/>
</dbReference>
<dbReference type="RefSeq" id="WP_377734705.1">
    <property type="nucleotide sequence ID" value="NZ_JBHSRI010000019.1"/>
</dbReference>
<feature type="domain" description="SWIM-type" evidence="2">
    <location>
        <begin position="77"/>
        <end position="107"/>
    </location>
</feature>
<gene>
    <name evidence="3" type="ORF">ACFPYN_12640</name>
</gene>